<keyword evidence="2" id="KW-1185">Reference proteome</keyword>
<evidence type="ECO:0008006" key="3">
    <source>
        <dbReference type="Google" id="ProtNLM"/>
    </source>
</evidence>
<organism evidence="1 2">
    <name type="scientific">Atopobium deltae</name>
    <dbReference type="NCBI Taxonomy" id="1393034"/>
    <lineage>
        <taxon>Bacteria</taxon>
        <taxon>Bacillati</taxon>
        <taxon>Actinomycetota</taxon>
        <taxon>Coriobacteriia</taxon>
        <taxon>Coriobacteriales</taxon>
        <taxon>Atopobiaceae</taxon>
        <taxon>Atopobium</taxon>
    </lineage>
</organism>
<accession>A0A133XS53</accession>
<sequence length="293" mass="31008">MATLDNTITSADLAFAQDIELIAKFTGEFSRLASILGTADVQPLAAGTALYQYKVSGTLGAGQTAEGDEVPLSKYTQTKTAVGDLQLKAYRKLTTAQAVLKHGYEAAVAKTDRKMVGDVRKGILNDFFALLAKGTGSASAKSFKAALIQANARLNDSMDTTGDALENPVFFANYLDYADWAADAEVHNDGAGSVFGLRYITNLAGVVGTVIFSSQVPAKTIYATDSSNLHVYTVDFNELAASGLQYTTDEQGLIGASHAPAYNRVSCETNIVTGTIMIPEVTNYIVKATISAK</sequence>
<dbReference type="AlphaFoldDB" id="A0A133XS53"/>
<dbReference type="STRING" id="1393034.HMPREF3192_00995"/>
<reference evidence="2" key="1">
    <citation type="submission" date="2016-01" db="EMBL/GenBank/DDBJ databases">
        <authorList>
            <person name="Mitreva M."/>
            <person name="Pepin K.H."/>
            <person name="Mihindukulasuriya K.A."/>
            <person name="Fulton R."/>
            <person name="Fronick C."/>
            <person name="O'Laughlin M."/>
            <person name="Miner T."/>
            <person name="Herter B."/>
            <person name="Rosa B.A."/>
            <person name="Cordes M."/>
            <person name="Tomlinson C."/>
            <person name="Wollam A."/>
            <person name="Palsikar V.B."/>
            <person name="Mardis E.R."/>
            <person name="Wilson R.K."/>
        </authorList>
    </citation>
    <scope>NUCLEOTIDE SEQUENCE [LARGE SCALE GENOMIC DNA]</scope>
    <source>
        <strain evidence="2">DNF00019</strain>
    </source>
</reference>
<proteinExistence type="predicted"/>
<evidence type="ECO:0000313" key="2">
    <source>
        <dbReference type="Proteomes" id="UP000070675"/>
    </source>
</evidence>
<dbReference type="OrthoDB" id="2177420at2"/>
<dbReference type="RefSeq" id="WP_066305742.1">
    <property type="nucleotide sequence ID" value="NZ_KQ959507.1"/>
</dbReference>
<dbReference type="Proteomes" id="UP000070675">
    <property type="component" value="Unassembled WGS sequence"/>
</dbReference>
<name>A0A133XS53_9ACTN</name>
<dbReference type="EMBL" id="LSCR01000029">
    <property type="protein sequence ID" value="KXB33767.1"/>
    <property type="molecule type" value="Genomic_DNA"/>
</dbReference>
<evidence type="ECO:0000313" key="1">
    <source>
        <dbReference type="EMBL" id="KXB33767.1"/>
    </source>
</evidence>
<gene>
    <name evidence="1" type="ORF">HMPREF3192_00995</name>
</gene>
<dbReference type="SUPFAM" id="SSF56563">
    <property type="entry name" value="Major capsid protein gp5"/>
    <property type="match status" value="1"/>
</dbReference>
<dbReference type="PATRIC" id="fig|1393034.3.peg.960"/>
<protein>
    <recommendedName>
        <fullName evidence="3">Phage capsid protein</fullName>
    </recommendedName>
</protein>
<comment type="caution">
    <text evidence="1">The sequence shown here is derived from an EMBL/GenBank/DDBJ whole genome shotgun (WGS) entry which is preliminary data.</text>
</comment>